<keyword evidence="3" id="KW-1185">Reference proteome</keyword>
<dbReference type="Proteomes" id="UP001500665">
    <property type="component" value="Unassembled WGS sequence"/>
</dbReference>
<comment type="caution">
    <text evidence="2">The sequence shown here is derived from an EMBL/GenBank/DDBJ whole genome shotgun (WGS) entry which is preliminary data.</text>
</comment>
<dbReference type="Pfam" id="PF14024">
    <property type="entry name" value="DUF4240"/>
    <property type="match status" value="1"/>
</dbReference>
<sequence>MTVGESGRVPATAEVERFWALVEEAWAAAGEEVGRARRALAGREPGSEAWDLLAVVDGGLKVFLGELAGLGRGMPAEELTALDRVVERKLFEVDRADVQEVTDGSDDGFLYARGFIVAMGREFYEAVVRDPRMAVLDAECEEMCYFFSRLHKERFGSFPETGSGISRESCSNPVGWAF</sequence>
<dbReference type="RefSeq" id="WP_344246007.1">
    <property type="nucleotide sequence ID" value="NZ_BAAAHH010000043.1"/>
</dbReference>
<accession>A0ABN1RWI0</accession>
<evidence type="ECO:0000259" key="1">
    <source>
        <dbReference type="Pfam" id="PF14024"/>
    </source>
</evidence>
<gene>
    <name evidence="2" type="ORF">GCM10009550_68340</name>
</gene>
<protein>
    <recommendedName>
        <fullName evidence="1">DUF4240 domain-containing protein</fullName>
    </recommendedName>
</protein>
<proteinExistence type="predicted"/>
<organism evidence="2 3">
    <name type="scientific">Actinocorallia libanotica</name>
    <dbReference type="NCBI Taxonomy" id="46162"/>
    <lineage>
        <taxon>Bacteria</taxon>
        <taxon>Bacillati</taxon>
        <taxon>Actinomycetota</taxon>
        <taxon>Actinomycetes</taxon>
        <taxon>Streptosporangiales</taxon>
        <taxon>Thermomonosporaceae</taxon>
        <taxon>Actinocorallia</taxon>
    </lineage>
</organism>
<name>A0ABN1RWI0_9ACTN</name>
<evidence type="ECO:0000313" key="2">
    <source>
        <dbReference type="EMBL" id="GAA0966324.1"/>
    </source>
</evidence>
<feature type="domain" description="DUF4240" evidence="1">
    <location>
        <begin position="74"/>
        <end position="132"/>
    </location>
</feature>
<evidence type="ECO:0000313" key="3">
    <source>
        <dbReference type="Proteomes" id="UP001500665"/>
    </source>
</evidence>
<dbReference type="EMBL" id="BAAAHH010000043">
    <property type="protein sequence ID" value="GAA0966324.1"/>
    <property type="molecule type" value="Genomic_DNA"/>
</dbReference>
<dbReference type="InterPro" id="IPR025334">
    <property type="entry name" value="DUF4240"/>
</dbReference>
<reference evidence="2 3" key="1">
    <citation type="journal article" date="2019" name="Int. J. Syst. Evol. Microbiol.">
        <title>The Global Catalogue of Microorganisms (GCM) 10K type strain sequencing project: providing services to taxonomists for standard genome sequencing and annotation.</title>
        <authorList>
            <consortium name="The Broad Institute Genomics Platform"/>
            <consortium name="The Broad Institute Genome Sequencing Center for Infectious Disease"/>
            <person name="Wu L."/>
            <person name="Ma J."/>
        </authorList>
    </citation>
    <scope>NUCLEOTIDE SEQUENCE [LARGE SCALE GENOMIC DNA]</scope>
    <source>
        <strain evidence="2 3">JCM 10696</strain>
    </source>
</reference>